<comment type="caution">
    <text evidence="2">The sequence shown here is derived from an EMBL/GenBank/DDBJ whole genome shotgun (WGS) entry which is preliminary data.</text>
</comment>
<feature type="domain" description="SGNH hydrolase-type esterase" evidence="1">
    <location>
        <begin position="10"/>
        <end position="185"/>
    </location>
</feature>
<gene>
    <name evidence="2" type="ORF">FB559_2807</name>
</gene>
<dbReference type="AlphaFoldDB" id="A0A543CJF5"/>
<dbReference type="PANTHER" id="PTHR43784:SF2">
    <property type="entry name" value="GDSL-LIKE LIPASE_ACYLHYDROLASE, PUTATIVE (AFU_ORTHOLOGUE AFUA_2G00820)-RELATED"/>
    <property type="match status" value="1"/>
</dbReference>
<protein>
    <submittedName>
        <fullName evidence="2">Lysophospholipase L1-like esterase</fullName>
    </submittedName>
</protein>
<dbReference type="SUPFAM" id="SSF52266">
    <property type="entry name" value="SGNH hydrolase"/>
    <property type="match status" value="1"/>
</dbReference>
<name>A0A543CJF5_9ACTN</name>
<dbReference type="CDD" id="cd01832">
    <property type="entry name" value="SGNH_hydrolase_like_1"/>
    <property type="match status" value="1"/>
</dbReference>
<evidence type="ECO:0000313" key="2">
    <source>
        <dbReference type="EMBL" id="TQL97229.1"/>
    </source>
</evidence>
<dbReference type="InterPro" id="IPR053140">
    <property type="entry name" value="GDSL_Rv0518-like"/>
</dbReference>
<keyword evidence="3" id="KW-1185">Reference proteome</keyword>
<evidence type="ECO:0000259" key="1">
    <source>
        <dbReference type="Pfam" id="PF13472"/>
    </source>
</evidence>
<sequence length="293" mass="31396">MSVGPVRFAALGDSVTVGLGDPLPQGGWRGWAALLAEAMAPAGSLELGNFARSGALVEDVVSEQLPRALAQRPSHASVLVGVNDTLRGDFELAPIAARLEETVVALRRSGAMVLTANLPDPGRMLKVPAIVCRPLARRVQAINAVFDHLAAVHGTVHLDLAGHPAVYDPELWGVDRIHPSERGHRFLAGLFAAGLAERGVPLWSRPDPLPSNPPPSAWAQAYWLATKGTGWVFRRSLDLLPGLTRLVLAEAWHEIRDQTARLDDRLRSELAQVLPCGQAERHSGELCGEPVGT</sequence>
<reference evidence="2 3" key="1">
    <citation type="submission" date="2019-06" db="EMBL/GenBank/DDBJ databases">
        <title>Sequencing the genomes of 1000 actinobacteria strains.</title>
        <authorList>
            <person name="Klenk H.-P."/>
        </authorList>
    </citation>
    <scope>NUCLEOTIDE SEQUENCE [LARGE SCALE GENOMIC DNA]</scope>
    <source>
        <strain evidence="2 3">DSM 102200</strain>
    </source>
</reference>
<dbReference type="InterPro" id="IPR013830">
    <property type="entry name" value="SGNH_hydro"/>
</dbReference>
<accession>A0A543CJF5</accession>
<dbReference type="Gene3D" id="3.40.50.1110">
    <property type="entry name" value="SGNH hydrolase"/>
    <property type="match status" value="1"/>
</dbReference>
<dbReference type="InterPro" id="IPR036514">
    <property type="entry name" value="SGNH_hydro_sf"/>
</dbReference>
<organism evidence="2 3">
    <name type="scientific">Actinoallomurus bryophytorum</name>
    <dbReference type="NCBI Taxonomy" id="1490222"/>
    <lineage>
        <taxon>Bacteria</taxon>
        <taxon>Bacillati</taxon>
        <taxon>Actinomycetota</taxon>
        <taxon>Actinomycetes</taxon>
        <taxon>Streptosporangiales</taxon>
        <taxon>Thermomonosporaceae</taxon>
        <taxon>Actinoallomurus</taxon>
    </lineage>
</organism>
<proteinExistence type="predicted"/>
<dbReference type="RefSeq" id="WP_141955986.1">
    <property type="nucleotide sequence ID" value="NZ_VFOZ01000001.1"/>
</dbReference>
<evidence type="ECO:0000313" key="3">
    <source>
        <dbReference type="Proteomes" id="UP000316096"/>
    </source>
</evidence>
<dbReference type="Proteomes" id="UP000316096">
    <property type="component" value="Unassembled WGS sequence"/>
</dbReference>
<dbReference type="Pfam" id="PF13472">
    <property type="entry name" value="Lipase_GDSL_2"/>
    <property type="match status" value="1"/>
</dbReference>
<dbReference type="OrthoDB" id="3465773at2"/>
<dbReference type="PANTHER" id="PTHR43784">
    <property type="entry name" value="GDSL-LIKE LIPASE/ACYLHYDROLASE, PUTATIVE (AFU_ORTHOLOGUE AFUA_2G00820)-RELATED"/>
    <property type="match status" value="1"/>
</dbReference>
<dbReference type="EMBL" id="VFOZ01000001">
    <property type="protein sequence ID" value="TQL97229.1"/>
    <property type="molecule type" value="Genomic_DNA"/>
</dbReference>